<feature type="region of interest" description="Disordered" evidence="3">
    <location>
        <begin position="252"/>
        <end position="281"/>
    </location>
</feature>
<feature type="region of interest" description="Disordered" evidence="3">
    <location>
        <begin position="143"/>
        <end position="174"/>
    </location>
</feature>
<feature type="non-terminal residue" evidence="4">
    <location>
        <position position="371"/>
    </location>
</feature>
<accession>A0ABD2PLX6</accession>
<keyword evidence="5" id="KW-1185">Reference proteome</keyword>
<evidence type="ECO:0008006" key="6">
    <source>
        <dbReference type="Google" id="ProtNLM"/>
    </source>
</evidence>
<dbReference type="GO" id="GO:0046872">
    <property type="term" value="F:metal ion binding"/>
    <property type="evidence" value="ECO:0007669"/>
    <property type="project" value="UniProtKB-KW"/>
</dbReference>
<dbReference type="EMBL" id="JBJKFK010005094">
    <property type="protein sequence ID" value="KAL3308528.1"/>
    <property type="molecule type" value="Genomic_DNA"/>
</dbReference>
<sequence length="371" mass="41144">MHLEKIAQQAMSKYGTQLMIDDEKLGEKPSGQADFFEEHSALAKNMGSDFKVEELLEPTPEYMEPALDAYKKAAVPKKSRAVKKGGMGASKVTADFSEIEAAMQRVELEKKIMKTKKADEAARDASPDRMQSLRMTYQEIKDDVKKGERNDPGMSESKASQAERLGMRKSGGRENRRIAHSALTGMTTIEQANDSSAFPSCNTSILYDKRQDKEECNSFLDCIGDDESFAGGKKNFLPGHRSNNFDDFFVAEGTTTRPKTKVEPQTIDRKPPQESNPDDNLRKFANSKAISSDQFFGNDRDNYSGSVVERFGNQSAISSDAYFGRQSNANSSSMSAYQPELSEIRDSVRSGMVKVAGKLSNYASNLMNNVQ</sequence>
<reference evidence="4 5" key="1">
    <citation type="submission" date="2024-11" db="EMBL/GenBank/DDBJ databases">
        <title>Adaptive evolution of stress response genes in parasites aligns with host niche diversity.</title>
        <authorList>
            <person name="Hahn C."/>
            <person name="Resl P."/>
        </authorList>
    </citation>
    <scope>NUCLEOTIDE SEQUENCE [LARGE SCALE GENOMIC DNA]</scope>
    <source>
        <strain evidence="4">EGGRZ-B1_66</strain>
        <tissue evidence="4">Body</tissue>
    </source>
</reference>
<keyword evidence="1" id="KW-0479">Metal-binding</keyword>
<proteinExistence type="predicted"/>
<keyword evidence="2" id="KW-0862">Zinc</keyword>
<dbReference type="PANTHER" id="PTHR45686:SF4">
    <property type="entry name" value="ADP-RIBOSYLATION FACTOR GTPASE ACTIVATING PROTEIN 3, ISOFORM H"/>
    <property type="match status" value="1"/>
</dbReference>
<evidence type="ECO:0000256" key="3">
    <source>
        <dbReference type="SAM" id="MobiDB-lite"/>
    </source>
</evidence>
<protein>
    <recommendedName>
        <fullName evidence="6">ADP-ribosylation factor GTPase-activating protein 3</fullName>
    </recommendedName>
</protein>
<evidence type="ECO:0000313" key="5">
    <source>
        <dbReference type="Proteomes" id="UP001626550"/>
    </source>
</evidence>
<evidence type="ECO:0000313" key="4">
    <source>
        <dbReference type="EMBL" id="KAL3308528.1"/>
    </source>
</evidence>
<organism evidence="4 5">
    <name type="scientific">Cichlidogyrus casuarinus</name>
    <dbReference type="NCBI Taxonomy" id="1844966"/>
    <lineage>
        <taxon>Eukaryota</taxon>
        <taxon>Metazoa</taxon>
        <taxon>Spiralia</taxon>
        <taxon>Lophotrochozoa</taxon>
        <taxon>Platyhelminthes</taxon>
        <taxon>Monogenea</taxon>
        <taxon>Monopisthocotylea</taxon>
        <taxon>Dactylogyridea</taxon>
        <taxon>Ancyrocephalidae</taxon>
        <taxon>Cichlidogyrus</taxon>
    </lineage>
</organism>
<comment type="caution">
    <text evidence="4">The sequence shown here is derived from an EMBL/GenBank/DDBJ whole genome shotgun (WGS) entry which is preliminary data.</text>
</comment>
<dbReference type="PANTHER" id="PTHR45686">
    <property type="entry name" value="ADP-RIBOSYLATION FACTOR GTPASE ACTIVATING PROTEIN 3, ISOFORM H-RELATED"/>
    <property type="match status" value="1"/>
</dbReference>
<name>A0ABD2PLX6_9PLAT</name>
<evidence type="ECO:0000256" key="1">
    <source>
        <dbReference type="ARBA" id="ARBA00022723"/>
    </source>
</evidence>
<gene>
    <name evidence="4" type="ORF">Ciccas_012941</name>
</gene>
<evidence type="ECO:0000256" key="2">
    <source>
        <dbReference type="ARBA" id="ARBA00022833"/>
    </source>
</evidence>
<feature type="compositionally biased region" description="Basic and acidic residues" evidence="3">
    <location>
        <begin position="260"/>
        <end position="272"/>
    </location>
</feature>
<dbReference type="AlphaFoldDB" id="A0ABD2PLX6"/>
<dbReference type="Proteomes" id="UP001626550">
    <property type="component" value="Unassembled WGS sequence"/>
</dbReference>